<sequence length="132" mass="13477">MNGPHGVHAAGNAVPPLDGELAGILDDLDGIHPGIDLIRDGIRHLALDRHTLDATQTLIAAVAGGSDGTNVVNALGQLIARLATADSNPALRTLPLDQQKVAQLNGETTAFVLAHPDLAQFASDTSAAIDGI</sequence>
<reference evidence="1" key="1">
    <citation type="submission" date="2022-03" db="EMBL/GenBank/DDBJ databases">
        <title>Streptomyces 7R015 and 7R016 isolated from Barleria lupulina in Thailand.</title>
        <authorList>
            <person name="Kanchanasin P."/>
            <person name="Phongsopitanun W."/>
            <person name="Tanasupawat S."/>
        </authorList>
    </citation>
    <scope>NUCLEOTIDE SEQUENCE</scope>
    <source>
        <strain evidence="1">7R015</strain>
    </source>
</reference>
<dbReference type="EMBL" id="JALDAY010000024">
    <property type="protein sequence ID" value="MCI3279118.1"/>
    <property type="molecule type" value="Genomic_DNA"/>
</dbReference>
<evidence type="ECO:0000313" key="1">
    <source>
        <dbReference type="EMBL" id="MCI3279118.1"/>
    </source>
</evidence>
<keyword evidence="2" id="KW-1185">Reference proteome</keyword>
<protein>
    <submittedName>
        <fullName evidence="1">Uncharacterized protein</fullName>
    </submittedName>
</protein>
<proteinExistence type="predicted"/>
<organism evidence="1 2">
    <name type="scientific">Streptomyces cylindrosporus</name>
    <dbReference type="NCBI Taxonomy" id="2927583"/>
    <lineage>
        <taxon>Bacteria</taxon>
        <taxon>Bacillati</taxon>
        <taxon>Actinomycetota</taxon>
        <taxon>Actinomycetes</taxon>
        <taxon>Kitasatosporales</taxon>
        <taxon>Streptomycetaceae</taxon>
        <taxon>Streptomyces</taxon>
    </lineage>
</organism>
<dbReference type="Proteomes" id="UP001165269">
    <property type="component" value="Unassembled WGS sequence"/>
</dbReference>
<accession>A0ABS9YPC0</accession>
<dbReference type="RefSeq" id="WP_242778746.1">
    <property type="nucleotide sequence ID" value="NZ_JALDAY010000024.1"/>
</dbReference>
<name>A0ABS9YPC0_9ACTN</name>
<comment type="caution">
    <text evidence="1">The sequence shown here is derived from an EMBL/GenBank/DDBJ whole genome shotgun (WGS) entry which is preliminary data.</text>
</comment>
<evidence type="ECO:0000313" key="2">
    <source>
        <dbReference type="Proteomes" id="UP001165269"/>
    </source>
</evidence>
<gene>
    <name evidence="1" type="ORF">MQP27_49450</name>
</gene>